<evidence type="ECO:0000256" key="1">
    <source>
        <dbReference type="ARBA" id="ARBA00023015"/>
    </source>
</evidence>
<name>A0ABQ6CTF5_9HYPH</name>
<evidence type="ECO:0000256" key="2">
    <source>
        <dbReference type="ARBA" id="ARBA00023125"/>
    </source>
</evidence>
<accession>A0ABQ6CTF5</accession>
<keyword evidence="3" id="KW-0804">Transcription</keyword>
<feature type="DNA-binding region" description="H-T-H motif" evidence="4">
    <location>
        <begin position="58"/>
        <end position="77"/>
    </location>
</feature>
<proteinExistence type="predicted"/>
<dbReference type="InterPro" id="IPR050109">
    <property type="entry name" value="HTH-type_TetR-like_transc_reg"/>
</dbReference>
<evidence type="ECO:0000256" key="5">
    <source>
        <dbReference type="SAM" id="MobiDB-lite"/>
    </source>
</evidence>
<dbReference type="PANTHER" id="PTHR30055:SF234">
    <property type="entry name" value="HTH-TYPE TRANSCRIPTIONAL REGULATOR BETI"/>
    <property type="match status" value="1"/>
</dbReference>
<sequence>MAIARTPPSRKPSISRDAPAEASLPRRAPVQQRSRERMDKILAVASALIGSKGSDQLKMGEVAEQAGISIGSLYQYFPDKSAIIRSLAERYSLESRRCIEEALLPVTSLAGLEAAYGSLIDVYYALFKAEPVMRDIWSGMQADKQLMALELAESRLCGLMLAQAMARAHDGKDPAIYAARAFMIWQLGEAAMRLAISVDEKEGDAIVLAFRQMTLREILTP</sequence>
<dbReference type="Gene3D" id="1.10.357.10">
    <property type="entry name" value="Tetracycline Repressor, domain 2"/>
    <property type="match status" value="1"/>
</dbReference>
<dbReference type="SUPFAM" id="SSF46689">
    <property type="entry name" value="Homeodomain-like"/>
    <property type="match status" value="1"/>
</dbReference>
<feature type="region of interest" description="Disordered" evidence="5">
    <location>
        <begin position="1"/>
        <end position="35"/>
    </location>
</feature>
<feature type="domain" description="HTH tetR-type" evidence="6">
    <location>
        <begin position="35"/>
        <end position="95"/>
    </location>
</feature>
<dbReference type="Proteomes" id="UP001156882">
    <property type="component" value="Unassembled WGS sequence"/>
</dbReference>
<dbReference type="InterPro" id="IPR001647">
    <property type="entry name" value="HTH_TetR"/>
</dbReference>
<comment type="caution">
    <text evidence="7">The sequence shown here is derived from an EMBL/GenBank/DDBJ whole genome shotgun (WGS) entry which is preliminary data.</text>
</comment>
<dbReference type="Pfam" id="PF17928">
    <property type="entry name" value="TetR_C_22"/>
    <property type="match status" value="1"/>
</dbReference>
<dbReference type="PRINTS" id="PR00455">
    <property type="entry name" value="HTHTETR"/>
</dbReference>
<gene>
    <name evidence="7" type="ORF">GCM10007874_66790</name>
</gene>
<evidence type="ECO:0000256" key="3">
    <source>
        <dbReference type="ARBA" id="ARBA00023163"/>
    </source>
</evidence>
<keyword evidence="8" id="KW-1185">Reference proteome</keyword>
<keyword evidence="1" id="KW-0805">Transcription regulation</keyword>
<dbReference type="PANTHER" id="PTHR30055">
    <property type="entry name" value="HTH-TYPE TRANSCRIPTIONAL REGULATOR RUTR"/>
    <property type="match status" value="1"/>
</dbReference>
<dbReference type="Pfam" id="PF00440">
    <property type="entry name" value="TetR_N"/>
    <property type="match status" value="1"/>
</dbReference>
<evidence type="ECO:0000313" key="7">
    <source>
        <dbReference type="EMBL" id="GLS23658.1"/>
    </source>
</evidence>
<dbReference type="RefSeq" id="WP_284316591.1">
    <property type="nucleotide sequence ID" value="NZ_BSPC01000080.1"/>
</dbReference>
<dbReference type="PROSITE" id="PS50977">
    <property type="entry name" value="HTH_TETR_2"/>
    <property type="match status" value="1"/>
</dbReference>
<evidence type="ECO:0000256" key="4">
    <source>
        <dbReference type="PROSITE-ProRule" id="PRU00335"/>
    </source>
</evidence>
<evidence type="ECO:0000313" key="8">
    <source>
        <dbReference type="Proteomes" id="UP001156882"/>
    </source>
</evidence>
<protein>
    <submittedName>
        <fullName evidence="7">TetR family transcriptional regulator</fullName>
    </submittedName>
</protein>
<dbReference type="InterPro" id="IPR041674">
    <property type="entry name" value="TetR_C_22"/>
</dbReference>
<dbReference type="EMBL" id="BSPC01000080">
    <property type="protein sequence ID" value="GLS23658.1"/>
    <property type="molecule type" value="Genomic_DNA"/>
</dbReference>
<reference evidence="8" key="1">
    <citation type="journal article" date="2019" name="Int. J. Syst. Evol. Microbiol.">
        <title>The Global Catalogue of Microorganisms (GCM) 10K type strain sequencing project: providing services to taxonomists for standard genome sequencing and annotation.</title>
        <authorList>
            <consortium name="The Broad Institute Genomics Platform"/>
            <consortium name="The Broad Institute Genome Sequencing Center for Infectious Disease"/>
            <person name="Wu L."/>
            <person name="Ma J."/>
        </authorList>
    </citation>
    <scope>NUCLEOTIDE SEQUENCE [LARGE SCALE GENOMIC DNA]</scope>
    <source>
        <strain evidence="8">NBRC 101365</strain>
    </source>
</reference>
<dbReference type="InterPro" id="IPR009057">
    <property type="entry name" value="Homeodomain-like_sf"/>
</dbReference>
<organism evidence="7 8">
    <name type="scientific">Labrys miyagiensis</name>
    <dbReference type="NCBI Taxonomy" id="346912"/>
    <lineage>
        <taxon>Bacteria</taxon>
        <taxon>Pseudomonadati</taxon>
        <taxon>Pseudomonadota</taxon>
        <taxon>Alphaproteobacteria</taxon>
        <taxon>Hyphomicrobiales</taxon>
        <taxon>Xanthobacteraceae</taxon>
        <taxon>Labrys</taxon>
    </lineage>
</organism>
<evidence type="ECO:0000259" key="6">
    <source>
        <dbReference type="PROSITE" id="PS50977"/>
    </source>
</evidence>
<keyword evidence="2 4" id="KW-0238">DNA-binding</keyword>